<keyword evidence="6" id="KW-0813">Transport</keyword>
<comment type="similarity">
    <text evidence="3">Belongs to the YajC family.</text>
</comment>
<keyword evidence="12 13" id="KW-0472">Membrane</keyword>
<evidence type="ECO:0000256" key="6">
    <source>
        <dbReference type="ARBA" id="ARBA00022448"/>
    </source>
</evidence>
<dbReference type="EMBL" id="JARYGZ010000001">
    <property type="protein sequence ID" value="MDH7639819.1"/>
    <property type="molecule type" value="Genomic_DNA"/>
</dbReference>
<comment type="subunit">
    <text evidence="4">Part of the SecDF-YidC-YajC translocase complex. The SecDF-YidC-YajC translocase forms a supercomplex with SecYEG, called the holo-translocon (HTL).</text>
</comment>
<organism evidence="14 15">
    <name type="scientific">Sphingomonas oryzagri</name>
    <dbReference type="NCBI Taxonomy" id="3042314"/>
    <lineage>
        <taxon>Bacteria</taxon>
        <taxon>Pseudomonadati</taxon>
        <taxon>Pseudomonadota</taxon>
        <taxon>Alphaproteobacteria</taxon>
        <taxon>Sphingomonadales</taxon>
        <taxon>Sphingomonadaceae</taxon>
        <taxon>Sphingomonas</taxon>
    </lineage>
</organism>
<gene>
    <name evidence="14" type="primary">yajC</name>
    <name evidence="14" type="ORF">QGN17_13875</name>
</gene>
<dbReference type="PANTHER" id="PTHR33909">
    <property type="entry name" value="SEC TRANSLOCON ACCESSORY COMPLEX SUBUNIT YAJC"/>
    <property type="match status" value="1"/>
</dbReference>
<keyword evidence="10 13" id="KW-1133">Transmembrane helix</keyword>
<evidence type="ECO:0000256" key="1">
    <source>
        <dbReference type="ARBA" id="ARBA00002061"/>
    </source>
</evidence>
<protein>
    <recommendedName>
        <fullName evidence="5">Sec translocon accessory complex subunit YajC</fullName>
    </recommendedName>
</protein>
<evidence type="ECO:0000313" key="14">
    <source>
        <dbReference type="EMBL" id="MDH7639819.1"/>
    </source>
</evidence>
<evidence type="ECO:0000256" key="9">
    <source>
        <dbReference type="ARBA" id="ARBA00022927"/>
    </source>
</evidence>
<comment type="subcellular location">
    <subcellularLocation>
        <location evidence="2">Cell membrane</location>
        <topology evidence="2">Single-pass membrane protein</topology>
    </subcellularLocation>
</comment>
<evidence type="ECO:0000256" key="7">
    <source>
        <dbReference type="ARBA" id="ARBA00022475"/>
    </source>
</evidence>
<evidence type="ECO:0000256" key="3">
    <source>
        <dbReference type="ARBA" id="ARBA00006742"/>
    </source>
</evidence>
<dbReference type="Proteomes" id="UP001160625">
    <property type="component" value="Unassembled WGS sequence"/>
</dbReference>
<evidence type="ECO:0000256" key="13">
    <source>
        <dbReference type="SAM" id="Phobius"/>
    </source>
</evidence>
<dbReference type="RefSeq" id="WP_022689801.1">
    <property type="nucleotide sequence ID" value="NZ_JARYGZ010000001.1"/>
</dbReference>
<name>A0ABT6N3D9_9SPHN</name>
<evidence type="ECO:0000256" key="8">
    <source>
        <dbReference type="ARBA" id="ARBA00022692"/>
    </source>
</evidence>
<feature type="transmembrane region" description="Helical" evidence="13">
    <location>
        <begin position="20"/>
        <end position="41"/>
    </location>
</feature>
<dbReference type="InterPro" id="IPR003849">
    <property type="entry name" value="Preprotein_translocase_YajC"/>
</dbReference>
<accession>A0ABT6N3D9</accession>
<proteinExistence type="inferred from homology"/>
<dbReference type="PRINTS" id="PR01853">
    <property type="entry name" value="YAJCTRNLCASE"/>
</dbReference>
<evidence type="ECO:0000256" key="2">
    <source>
        <dbReference type="ARBA" id="ARBA00004162"/>
    </source>
</evidence>
<evidence type="ECO:0000256" key="4">
    <source>
        <dbReference type="ARBA" id="ARBA00011718"/>
    </source>
</evidence>
<keyword evidence="9" id="KW-0653">Protein transport</keyword>
<dbReference type="PANTHER" id="PTHR33909:SF1">
    <property type="entry name" value="SEC TRANSLOCON ACCESSORY COMPLEX SUBUNIT YAJC"/>
    <property type="match status" value="1"/>
</dbReference>
<dbReference type="Pfam" id="PF02699">
    <property type="entry name" value="YajC"/>
    <property type="match status" value="1"/>
</dbReference>
<evidence type="ECO:0000256" key="5">
    <source>
        <dbReference type="ARBA" id="ARBA00014962"/>
    </source>
</evidence>
<evidence type="ECO:0000256" key="11">
    <source>
        <dbReference type="ARBA" id="ARBA00023010"/>
    </source>
</evidence>
<comment type="function">
    <text evidence="1">The SecYEG-SecDF-YajC-YidC holo-translocon (HTL) protein secretase/insertase is a supercomplex required for protein secretion, insertion of proteins into membranes, and assembly of membrane protein complexes. While the SecYEG complex is essential for assembly of a number of proteins and complexes, the SecDF-YajC-YidC subcomplex facilitates these functions.</text>
</comment>
<comment type="caution">
    <text evidence="14">The sequence shown here is derived from an EMBL/GenBank/DDBJ whole genome shotgun (WGS) entry which is preliminary data.</text>
</comment>
<keyword evidence="11" id="KW-0811">Translocation</keyword>
<keyword evidence="8 13" id="KW-0812">Transmembrane</keyword>
<keyword evidence="7" id="KW-1003">Cell membrane</keyword>
<dbReference type="SMART" id="SM01323">
    <property type="entry name" value="YajC"/>
    <property type="match status" value="1"/>
</dbReference>
<evidence type="ECO:0000313" key="15">
    <source>
        <dbReference type="Proteomes" id="UP001160625"/>
    </source>
</evidence>
<dbReference type="NCBIfam" id="TIGR00739">
    <property type="entry name" value="yajC"/>
    <property type="match status" value="1"/>
</dbReference>
<sequence>MFSSPAYAQAAGAPASSSFLTSFGPLIPMIAIIAIMWFLIIRPQQQKVKQHAAMIDAVKKGDTVVTGGGVVGKVTKVDGDEIEVEIASGVKIRVVKSTLTSVRGATVANDRA</sequence>
<evidence type="ECO:0000256" key="10">
    <source>
        <dbReference type="ARBA" id="ARBA00022989"/>
    </source>
</evidence>
<evidence type="ECO:0000256" key="12">
    <source>
        <dbReference type="ARBA" id="ARBA00023136"/>
    </source>
</evidence>
<keyword evidence="15" id="KW-1185">Reference proteome</keyword>
<reference evidence="14" key="1">
    <citation type="submission" date="2023-04" db="EMBL/GenBank/DDBJ databases">
        <title>Sphingomonas sp. MAHUQ-71 isolated from rice field.</title>
        <authorList>
            <person name="Huq M.A."/>
        </authorList>
    </citation>
    <scope>NUCLEOTIDE SEQUENCE</scope>
    <source>
        <strain evidence="14">MAHUQ-71</strain>
    </source>
</reference>